<feature type="compositionally biased region" description="Polar residues" evidence="1">
    <location>
        <begin position="312"/>
        <end position="333"/>
    </location>
</feature>
<feature type="compositionally biased region" description="Basic and acidic residues" evidence="1">
    <location>
        <begin position="241"/>
        <end position="252"/>
    </location>
</feature>
<sequence>MAFQTPNPNPYYGDKLFRNDRTPNDVLDALLRALAQYIANEIDDKSDTALTPRKLAAYYRAAGGNQDGFFLEKPNNAISYTFTMAGCQHTLQPVPNDDFQPPCIPALTISGFVRWQCYQLLLAPSLHVPVIQYAVDNWGLKHPRTGEPFPAPLPAMAFPTEPDELTKKWFEDKSENLRRQHALMEAASEPRPRDGPERKPEPVPEPRMKTKSASSSGASRSSPRQTRHAHVSSEDSSDEGEPIRGRRSERSRGAGGVNYVRPAQRRQPEPLFSQPGFEDNRTPRGRQSHSNPASPLGRRPGDNTRYRPPTKKLSQPKMNPIIHSSDTESSSPKPRSRAAVGSDPALHKLPMRSSVRHVQPGYASPRRGYSPNTNLRPPPERHDDRRKSFPLRASRIS</sequence>
<feature type="compositionally biased region" description="Basic and acidic residues" evidence="1">
    <location>
        <begin position="188"/>
        <end position="208"/>
    </location>
</feature>
<protein>
    <recommendedName>
        <fullName evidence="2">DUF7514 domain-containing protein</fullName>
    </recommendedName>
</protein>
<evidence type="ECO:0000259" key="2">
    <source>
        <dbReference type="Pfam" id="PF24355"/>
    </source>
</evidence>
<dbReference type="InterPro" id="IPR055936">
    <property type="entry name" value="DUF7514"/>
</dbReference>
<feature type="domain" description="DUF7514" evidence="2">
    <location>
        <begin position="15"/>
        <end position="172"/>
    </location>
</feature>
<keyword evidence="4" id="KW-1185">Reference proteome</keyword>
<dbReference type="PANTHER" id="PTHR39611:SF2">
    <property type="entry name" value="HYDROXYPROLINE-RICH GLYCOPROTEIN DZ-HRGP"/>
    <property type="match status" value="1"/>
</dbReference>
<organism evidence="3 4">
    <name type="scientific">Parascedosporium putredinis</name>
    <dbReference type="NCBI Taxonomy" id="1442378"/>
    <lineage>
        <taxon>Eukaryota</taxon>
        <taxon>Fungi</taxon>
        <taxon>Dikarya</taxon>
        <taxon>Ascomycota</taxon>
        <taxon>Pezizomycotina</taxon>
        <taxon>Sordariomycetes</taxon>
        <taxon>Hypocreomycetidae</taxon>
        <taxon>Microascales</taxon>
        <taxon>Microascaceae</taxon>
        <taxon>Parascedosporium</taxon>
    </lineage>
</organism>
<evidence type="ECO:0000256" key="1">
    <source>
        <dbReference type="SAM" id="MobiDB-lite"/>
    </source>
</evidence>
<name>A0A9P1HBM0_9PEZI</name>
<feature type="compositionally biased region" description="Basic and acidic residues" evidence="1">
    <location>
        <begin position="378"/>
        <end position="387"/>
    </location>
</feature>
<dbReference type="EMBL" id="CALLCH030000018">
    <property type="protein sequence ID" value="CAI4218780.1"/>
    <property type="molecule type" value="Genomic_DNA"/>
</dbReference>
<evidence type="ECO:0000313" key="3">
    <source>
        <dbReference type="EMBL" id="CAI4218780.1"/>
    </source>
</evidence>
<proteinExistence type="predicted"/>
<feature type="compositionally biased region" description="Low complexity" evidence="1">
    <location>
        <begin position="212"/>
        <end position="222"/>
    </location>
</feature>
<accession>A0A9P1HBM0</accession>
<dbReference type="PANTHER" id="PTHR39611">
    <property type="entry name" value="HYDROXYPROLINE-RICH GLYCOPROTEIN DZ-HRGP-RELATED"/>
    <property type="match status" value="1"/>
</dbReference>
<reference evidence="3" key="1">
    <citation type="submission" date="2022-11" db="EMBL/GenBank/DDBJ databases">
        <authorList>
            <person name="Scott C."/>
            <person name="Bruce N."/>
        </authorList>
    </citation>
    <scope>NUCLEOTIDE SEQUENCE</scope>
</reference>
<feature type="region of interest" description="Disordered" evidence="1">
    <location>
        <begin position="184"/>
        <end position="397"/>
    </location>
</feature>
<dbReference type="OrthoDB" id="5420895at2759"/>
<evidence type="ECO:0000313" key="4">
    <source>
        <dbReference type="Proteomes" id="UP000838763"/>
    </source>
</evidence>
<dbReference type="Proteomes" id="UP000838763">
    <property type="component" value="Unassembled WGS sequence"/>
</dbReference>
<dbReference type="Pfam" id="PF24355">
    <property type="entry name" value="DUF7514"/>
    <property type="match status" value="1"/>
</dbReference>
<gene>
    <name evidence="3" type="ORF">PPNO1_LOCUS8354</name>
</gene>
<comment type="caution">
    <text evidence="3">The sequence shown here is derived from an EMBL/GenBank/DDBJ whole genome shotgun (WGS) entry which is preliminary data.</text>
</comment>
<dbReference type="AlphaFoldDB" id="A0A9P1HBM0"/>